<evidence type="ECO:0000256" key="1">
    <source>
        <dbReference type="ARBA" id="ARBA00010515"/>
    </source>
</evidence>
<proteinExistence type="inferred from homology"/>
<feature type="domain" description="Alpha/beta hydrolase fold-3" evidence="4">
    <location>
        <begin position="105"/>
        <end position="316"/>
    </location>
</feature>
<keyword evidence="6" id="KW-1185">Reference proteome</keyword>
<dbReference type="Proteomes" id="UP000235672">
    <property type="component" value="Unassembled WGS sequence"/>
</dbReference>
<evidence type="ECO:0000313" key="6">
    <source>
        <dbReference type="Proteomes" id="UP000235672"/>
    </source>
</evidence>
<reference evidence="5 6" key="1">
    <citation type="submission" date="2016-05" db="EMBL/GenBank/DDBJ databases">
        <title>A degradative enzymes factory behind the ericoid mycorrhizal symbiosis.</title>
        <authorList>
            <consortium name="DOE Joint Genome Institute"/>
            <person name="Martino E."/>
            <person name="Morin E."/>
            <person name="Grelet G."/>
            <person name="Kuo A."/>
            <person name="Kohler A."/>
            <person name="Daghino S."/>
            <person name="Barry K."/>
            <person name="Choi C."/>
            <person name="Cichocki N."/>
            <person name="Clum A."/>
            <person name="Copeland A."/>
            <person name="Hainaut M."/>
            <person name="Haridas S."/>
            <person name="Labutti K."/>
            <person name="Lindquist E."/>
            <person name="Lipzen A."/>
            <person name="Khouja H.-R."/>
            <person name="Murat C."/>
            <person name="Ohm R."/>
            <person name="Olson A."/>
            <person name="Spatafora J."/>
            <person name="Veneault-Fourrey C."/>
            <person name="Henrissat B."/>
            <person name="Grigoriev I."/>
            <person name="Martin F."/>
            <person name="Perotto S."/>
        </authorList>
    </citation>
    <scope>NUCLEOTIDE SEQUENCE [LARGE SCALE GENOMIC DNA]</scope>
    <source>
        <strain evidence="5 6">UAMH 7357</strain>
    </source>
</reference>
<organism evidence="5 6">
    <name type="scientific">Hyaloscypha hepaticicola</name>
    <dbReference type="NCBI Taxonomy" id="2082293"/>
    <lineage>
        <taxon>Eukaryota</taxon>
        <taxon>Fungi</taxon>
        <taxon>Dikarya</taxon>
        <taxon>Ascomycota</taxon>
        <taxon>Pezizomycotina</taxon>
        <taxon>Leotiomycetes</taxon>
        <taxon>Helotiales</taxon>
        <taxon>Hyaloscyphaceae</taxon>
        <taxon>Hyaloscypha</taxon>
    </lineage>
</organism>
<dbReference type="PANTHER" id="PTHR48081">
    <property type="entry name" value="AB HYDROLASE SUPERFAMILY PROTEIN C4A8.06C"/>
    <property type="match status" value="1"/>
</dbReference>
<dbReference type="InterPro" id="IPR029058">
    <property type="entry name" value="AB_hydrolase_fold"/>
</dbReference>
<dbReference type="InterPro" id="IPR013094">
    <property type="entry name" value="AB_hydrolase_3"/>
</dbReference>
<dbReference type="Pfam" id="PF07859">
    <property type="entry name" value="Abhydrolase_3"/>
    <property type="match status" value="1"/>
</dbReference>
<sequence length="343" mass="38216">MPLTSDLTLNTKKFDPASASEQSRRLNASLIEKLANGPKWYEVGAAKYREMRWKGETPLPAPKLLPDAIDLKIPSRDAGRDIPCRMMYPASRKTAEERKKCKGVVVHFHGGGWVIGDEKSHDSLLTFYADTSDMAVISIGYRLAPEDPFPKGPEDCYDATEYLVKNAEAEYGGPVRFIGGESAGAHLSLLTTFHLLNVFPDLKLFGLLLNFGAYDLCTGFPSLAHFDKPLILTREITDHFLDSFLGNMSFEQKQDPFVSPYYENLEKYRGRLPSALFVCGTEDPLLDDSVMMATKWLMAGGEAILKIYPGGAHGFIGFLGLLDEAGLWLEDTKMFIQERLEKA</sequence>
<dbReference type="SUPFAM" id="SSF53474">
    <property type="entry name" value="alpha/beta-Hydrolases"/>
    <property type="match status" value="1"/>
</dbReference>
<dbReference type="EMBL" id="KZ613515">
    <property type="protein sequence ID" value="PMD15198.1"/>
    <property type="molecule type" value="Genomic_DNA"/>
</dbReference>
<dbReference type="PROSITE" id="PS01173">
    <property type="entry name" value="LIPASE_GDXG_HIS"/>
    <property type="match status" value="1"/>
</dbReference>
<gene>
    <name evidence="5" type="ORF">NA56DRAFT_353467</name>
</gene>
<evidence type="ECO:0000259" key="4">
    <source>
        <dbReference type="Pfam" id="PF07859"/>
    </source>
</evidence>
<feature type="region of interest" description="Disordered" evidence="3">
    <location>
        <begin position="1"/>
        <end position="20"/>
    </location>
</feature>
<dbReference type="AlphaFoldDB" id="A0A2J6PMC9"/>
<protein>
    <recommendedName>
        <fullName evidence="4">Alpha/beta hydrolase fold-3 domain-containing protein</fullName>
    </recommendedName>
</protein>
<evidence type="ECO:0000256" key="3">
    <source>
        <dbReference type="SAM" id="MobiDB-lite"/>
    </source>
</evidence>
<evidence type="ECO:0000313" key="5">
    <source>
        <dbReference type="EMBL" id="PMD15198.1"/>
    </source>
</evidence>
<dbReference type="GO" id="GO:0016787">
    <property type="term" value="F:hydrolase activity"/>
    <property type="evidence" value="ECO:0007669"/>
    <property type="project" value="UniProtKB-KW"/>
</dbReference>
<dbReference type="STRING" id="1745343.A0A2J6PMC9"/>
<comment type="similarity">
    <text evidence="1">Belongs to the 'GDXG' lipolytic enzyme family.</text>
</comment>
<keyword evidence="2" id="KW-0378">Hydrolase</keyword>
<dbReference type="InterPro" id="IPR002168">
    <property type="entry name" value="Lipase_GDXG_HIS_AS"/>
</dbReference>
<feature type="compositionally biased region" description="Polar residues" evidence="3">
    <location>
        <begin position="1"/>
        <end position="11"/>
    </location>
</feature>
<evidence type="ECO:0000256" key="2">
    <source>
        <dbReference type="ARBA" id="ARBA00022801"/>
    </source>
</evidence>
<dbReference type="Gene3D" id="3.40.50.1820">
    <property type="entry name" value="alpha/beta hydrolase"/>
    <property type="match status" value="1"/>
</dbReference>
<name>A0A2J6PMC9_9HELO</name>
<dbReference type="InterPro" id="IPR050300">
    <property type="entry name" value="GDXG_lipolytic_enzyme"/>
</dbReference>
<dbReference type="PANTHER" id="PTHR48081:SF8">
    <property type="entry name" value="ALPHA_BETA HYDROLASE FOLD-3 DOMAIN-CONTAINING PROTEIN-RELATED"/>
    <property type="match status" value="1"/>
</dbReference>
<accession>A0A2J6PMC9</accession>
<dbReference type="OrthoDB" id="408631at2759"/>